<comment type="caution">
    <text evidence="2">The sequence shown here is derived from an EMBL/GenBank/DDBJ whole genome shotgun (WGS) entry which is preliminary data.</text>
</comment>
<organism evidence="2 3">
    <name type="scientific">Cercophora scortea</name>
    <dbReference type="NCBI Taxonomy" id="314031"/>
    <lineage>
        <taxon>Eukaryota</taxon>
        <taxon>Fungi</taxon>
        <taxon>Dikarya</taxon>
        <taxon>Ascomycota</taxon>
        <taxon>Pezizomycotina</taxon>
        <taxon>Sordariomycetes</taxon>
        <taxon>Sordariomycetidae</taxon>
        <taxon>Sordariales</taxon>
        <taxon>Lasiosphaeriaceae</taxon>
        <taxon>Cercophora</taxon>
    </lineage>
</organism>
<keyword evidence="3" id="KW-1185">Reference proteome</keyword>
<proteinExistence type="predicted"/>
<dbReference type="AlphaFoldDB" id="A0AAE0IZP8"/>
<evidence type="ECO:0000313" key="3">
    <source>
        <dbReference type="Proteomes" id="UP001286456"/>
    </source>
</evidence>
<accession>A0AAE0IZP8</accession>
<gene>
    <name evidence="2" type="ORF">B0T19DRAFT_419328</name>
</gene>
<keyword evidence="1" id="KW-0472">Membrane</keyword>
<feature type="transmembrane region" description="Helical" evidence="1">
    <location>
        <begin position="21"/>
        <end position="41"/>
    </location>
</feature>
<sequence>MAHRLCAVMCGLAWHRPACCLVRLVCFLFFFVFFLFSPLPFRVRDLFGLHRGVCVWFVCQLWWWRWCGGSVLFWELFSLSFLYQRSLSQVPTFY</sequence>
<keyword evidence="1" id="KW-1133">Transmembrane helix</keyword>
<evidence type="ECO:0000256" key="1">
    <source>
        <dbReference type="SAM" id="Phobius"/>
    </source>
</evidence>
<dbReference type="EMBL" id="JAUEPO010000002">
    <property type="protein sequence ID" value="KAK3333865.1"/>
    <property type="molecule type" value="Genomic_DNA"/>
</dbReference>
<reference evidence="2" key="2">
    <citation type="submission" date="2023-06" db="EMBL/GenBank/DDBJ databases">
        <authorList>
            <consortium name="Lawrence Berkeley National Laboratory"/>
            <person name="Haridas S."/>
            <person name="Hensen N."/>
            <person name="Bonometti L."/>
            <person name="Westerberg I."/>
            <person name="Brannstrom I.O."/>
            <person name="Guillou S."/>
            <person name="Cros-Aarteil S."/>
            <person name="Calhoun S."/>
            <person name="Kuo A."/>
            <person name="Mondo S."/>
            <person name="Pangilinan J."/>
            <person name="Riley R."/>
            <person name="Labutti K."/>
            <person name="Andreopoulos B."/>
            <person name="Lipzen A."/>
            <person name="Chen C."/>
            <person name="Yanf M."/>
            <person name="Daum C."/>
            <person name="Ng V."/>
            <person name="Clum A."/>
            <person name="Steindorff A."/>
            <person name="Ohm R."/>
            <person name="Martin F."/>
            <person name="Silar P."/>
            <person name="Natvig D."/>
            <person name="Lalanne C."/>
            <person name="Gautier V."/>
            <person name="Ament-Velasquez S.L."/>
            <person name="Kruys A."/>
            <person name="Hutchinson M.I."/>
            <person name="Powell A.J."/>
            <person name="Barry K."/>
            <person name="Miller A.N."/>
            <person name="Grigoriev I.V."/>
            <person name="Debuchy R."/>
            <person name="Gladieux P."/>
            <person name="Thoren M.H."/>
            <person name="Johannesson H."/>
        </authorList>
    </citation>
    <scope>NUCLEOTIDE SEQUENCE</scope>
    <source>
        <strain evidence="2">SMH4131-1</strain>
    </source>
</reference>
<protein>
    <submittedName>
        <fullName evidence="2">Uncharacterized protein</fullName>
    </submittedName>
</protein>
<keyword evidence="1" id="KW-0812">Transmembrane</keyword>
<reference evidence="2" key="1">
    <citation type="journal article" date="2023" name="Mol. Phylogenet. Evol.">
        <title>Genome-scale phylogeny and comparative genomics of the fungal order Sordariales.</title>
        <authorList>
            <person name="Hensen N."/>
            <person name="Bonometti L."/>
            <person name="Westerberg I."/>
            <person name="Brannstrom I.O."/>
            <person name="Guillou S."/>
            <person name="Cros-Aarteil S."/>
            <person name="Calhoun S."/>
            <person name="Haridas S."/>
            <person name="Kuo A."/>
            <person name="Mondo S."/>
            <person name="Pangilinan J."/>
            <person name="Riley R."/>
            <person name="LaButti K."/>
            <person name="Andreopoulos B."/>
            <person name="Lipzen A."/>
            <person name="Chen C."/>
            <person name="Yan M."/>
            <person name="Daum C."/>
            <person name="Ng V."/>
            <person name="Clum A."/>
            <person name="Steindorff A."/>
            <person name="Ohm R.A."/>
            <person name="Martin F."/>
            <person name="Silar P."/>
            <person name="Natvig D.O."/>
            <person name="Lalanne C."/>
            <person name="Gautier V."/>
            <person name="Ament-Velasquez S.L."/>
            <person name="Kruys A."/>
            <person name="Hutchinson M.I."/>
            <person name="Powell A.J."/>
            <person name="Barry K."/>
            <person name="Miller A.N."/>
            <person name="Grigoriev I.V."/>
            <person name="Debuchy R."/>
            <person name="Gladieux P."/>
            <person name="Hiltunen Thoren M."/>
            <person name="Johannesson H."/>
        </authorList>
    </citation>
    <scope>NUCLEOTIDE SEQUENCE</scope>
    <source>
        <strain evidence="2">SMH4131-1</strain>
    </source>
</reference>
<name>A0AAE0IZP8_9PEZI</name>
<dbReference type="Proteomes" id="UP001286456">
    <property type="component" value="Unassembled WGS sequence"/>
</dbReference>
<feature type="transmembrane region" description="Helical" evidence="1">
    <location>
        <begin position="61"/>
        <end position="83"/>
    </location>
</feature>
<evidence type="ECO:0000313" key="2">
    <source>
        <dbReference type="EMBL" id="KAK3333865.1"/>
    </source>
</evidence>